<feature type="chain" id="PRO_5043809457" evidence="3">
    <location>
        <begin position="23"/>
        <end position="222"/>
    </location>
</feature>
<gene>
    <name evidence="4" type="ORF">JTE90_008757</name>
</gene>
<keyword evidence="2" id="KW-0812">Transmembrane</keyword>
<sequence>MTILKFRSLFLLLFFQCYLGYAIKGEADNDYPTVQDIKILDTDISNSSAKEETDLPIQKSSDHLSNDNESHKSTKIRDHETDESTTNLSEDITNKTIDQSTNHTLTKNSDYETDGSKTNPTEDITNNATDQSANPNQTMFSKIGVRGGKTGGSKVGGLKGGGSKTRIGGGRGIYWRPRTKSSGGGGDGLTALWIILGIVGVCGGGFLVVYLFVKYAGSCATE</sequence>
<reference evidence="4 5" key="1">
    <citation type="journal article" date="2022" name="Nat. Ecol. Evol.">
        <title>A masculinizing supergene underlies an exaggerated male reproductive morph in a spider.</title>
        <authorList>
            <person name="Hendrickx F."/>
            <person name="De Corte Z."/>
            <person name="Sonet G."/>
            <person name="Van Belleghem S.M."/>
            <person name="Kostlbacher S."/>
            <person name="Vangestel C."/>
        </authorList>
    </citation>
    <scope>NUCLEOTIDE SEQUENCE [LARGE SCALE GENOMIC DNA]</scope>
    <source>
        <strain evidence="4">W744_W776</strain>
    </source>
</reference>
<keyword evidence="2" id="KW-1133">Transmembrane helix</keyword>
<feature type="region of interest" description="Disordered" evidence="1">
    <location>
        <begin position="47"/>
        <end position="136"/>
    </location>
</feature>
<comment type="caution">
    <text evidence="4">The sequence shown here is derived from an EMBL/GenBank/DDBJ whole genome shotgun (WGS) entry which is preliminary data.</text>
</comment>
<evidence type="ECO:0000313" key="4">
    <source>
        <dbReference type="EMBL" id="KAG8186230.1"/>
    </source>
</evidence>
<dbReference type="EMBL" id="JAFNEN010000309">
    <property type="protein sequence ID" value="KAG8186230.1"/>
    <property type="molecule type" value="Genomic_DNA"/>
</dbReference>
<proteinExistence type="predicted"/>
<dbReference type="AlphaFoldDB" id="A0AAV6URJ8"/>
<feature type="compositionally biased region" description="Polar residues" evidence="1">
    <location>
        <begin position="84"/>
        <end position="108"/>
    </location>
</feature>
<keyword evidence="5" id="KW-1185">Reference proteome</keyword>
<evidence type="ECO:0000256" key="1">
    <source>
        <dbReference type="SAM" id="MobiDB-lite"/>
    </source>
</evidence>
<keyword evidence="3" id="KW-0732">Signal</keyword>
<protein>
    <submittedName>
        <fullName evidence="4">Uncharacterized protein</fullName>
    </submittedName>
</protein>
<dbReference type="Proteomes" id="UP000827092">
    <property type="component" value="Unassembled WGS sequence"/>
</dbReference>
<evidence type="ECO:0000313" key="5">
    <source>
        <dbReference type="Proteomes" id="UP000827092"/>
    </source>
</evidence>
<name>A0AAV6URJ8_9ARAC</name>
<feature type="compositionally biased region" description="Polar residues" evidence="1">
    <location>
        <begin position="116"/>
        <end position="136"/>
    </location>
</feature>
<accession>A0AAV6URJ8</accession>
<evidence type="ECO:0000256" key="2">
    <source>
        <dbReference type="SAM" id="Phobius"/>
    </source>
</evidence>
<feature type="compositionally biased region" description="Basic and acidic residues" evidence="1">
    <location>
        <begin position="60"/>
        <end position="82"/>
    </location>
</feature>
<feature type="transmembrane region" description="Helical" evidence="2">
    <location>
        <begin position="191"/>
        <end position="213"/>
    </location>
</feature>
<evidence type="ECO:0000256" key="3">
    <source>
        <dbReference type="SAM" id="SignalP"/>
    </source>
</evidence>
<keyword evidence="2" id="KW-0472">Membrane</keyword>
<feature type="signal peptide" evidence="3">
    <location>
        <begin position="1"/>
        <end position="22"/>
    </location>
</feature>
<organism evidence="4 5">
    <name type="scientific">Oedothorax gibbosus</name>
    <dbReference type="NCBI Taxonomy" id="931172"/>
    <lineage>
        <taxon>Eukaryota</taxon>
        <taxon>Metazoa</taxon>
        <taxon>Ecdysozoa</taxon>
        <taxon>Arthropoda</taxon>
        <taxon>Chelicerata</taxon>
        <taxon>Arachnida</taxon>
        <taxon>Araneae</taxon>
        <taxon>Araneomorphae</taxon>
        <taxon>Entelegynae</taxon>
        <taxon>Araneoidea</taxon>
        <taxon>Linyphiidae</taxon>
        <taxon>Erigoninae</taxon>
        <taxon>Oedothorax</taxon>
    </lineage>
</organism>